<evidence type="ECO:0000313" key="7">
    <source>
        <dbReference type="Proteomes" id="UP000604737"/>
    </source>
</evidence>
<keyword evidence="4" id="KW-1133">Transmembrane helix</keyword>
<feature type="transmembrane region" description="Helical" evidence="4">
    <location>
        <begin position="130"/>
        <end position="148"/>
    </location>
</feature>
<evidence type="ECO:0000256" key="3">
    <source>
        <dbReference type="SAM" id="Coils"/>
    </source>
</evidence>
<evidence type="ECO:0000256" key="1">
    <source>
        <dbReference type="ARBA" id="ARBA00023224"/>
    </source>
</evidence>
<accession>A0ABQ3H327</accession>
<dbReference type="PROSITE" id="PS50111">
    <property type="entry name" value="CHEMOTAXIS_TRANSDUC_2"/>
    <property type="match status" value="1"/>
</dbReference>
<protein>
    <recommendedName>
        <fullName evidence="5">Methyl-accepting transducer domain-containing protein</fullName>
    </recommendedName>
</protein>
<evidence type="ECO:0000256" key="4">
    <source>
        <dbReference type="SAM" id="Phobius"/>
    </source>
</evidence>
<dbReference type="Gene3D" id="1.10.287.950">
    <property type="entry name" value="Methyl-accepting chemotaxis protein"/>
    <property type="match status" value="1"/>
</dbReference>
<proteinExistence type="predicted"/>
<comment type="caution">
    <text evidence="6">The sequence shown here is derived from an EMBL/GenBank/DDBJ whole genome shotgun (WGS) entry which is preliminary data.</text>
</comment>
<dbReference type="Pfam" id="PF00015">
    <property type="entry name" value="MCPsignal"/>
    <property type="match status" value="1"/>
</dbReference>
<keyword evidence="4" id="KW-0472">Membrane</keyword>
<dbReference type="InterPro" id="IPR004089">
    <property type="entry name" value="MCPsignal_dom"/>
</dbReference>
<reference evidence="7" key="1">
    <citation type="journal article" date="2019" name="Int. J. Syst. Evol. Microbiol.">
        <title>The Global Catalogue of Microorganisms (GCM) 10K type strain sequencing project: providing services to taxonomists for standard genome sequencing and annotation.</title>
        <authorList>
            <consortium name="The Broad Institute Genomics Platform"/>
            <consortium name="The Broad Institute Genome Sequencing Center for Infectious Disease"/>
            <person name="Wu L."/>
            <person name="Ma J."/>
        </authorList>
    </citation>
    <scope>NUCLEOTIDE SEQUENCE [LARGE SCALE GENOMIC DNA]</scope>
    <source>
        <strain evidence="7">KCTC 23701</strain>
    </source>
</reference>
<evidence type="ECO:0000313" key="6">
    <source>
        <dbReference type="EMBL" id="GHD67893.1"/>
    </source>
</evidence>
<feature type="transmembrane region" description="Helical" evidence="4">
    <location>
        <begin position="168"/>
        <end position="185"/>
    </location>
</feature>
<dbReference type="RefSeq" id="WP_189461941.1">
    <property type="nucleotide sequence ID" value="NZ_BMYO01000009.1"/>
</dbReference>
<organism evidence="6 7">
    <name type="scientific">Jeongeupia chitinilytica</name>
    <dbReference type="NCBI Taxonomy" id="1041641"/>
    <lineage>
        <taxon>Bacteria</taxon>
        <taxon>Pseudomonadati</taxon>
        <taxon>Pseudomonadota</taxon>
        <taxon>Betaproteobacteria</taxon>
        <taxon>Neisseriales</taxon>
        <taxon>Chitinibacteraceae</taxon>
        <taxon>Jeongeupia</taxon>
    </lineage>
</organism>
<keyword evidence="1 2" id="KW-0807">Transducer</keyword>
<keyword evidence="4" id="KW-0812">Transmembrane</keyword>
<evidence type="ECO:0000256" key="2">
    <source>
        <dbReference type="PROSITE-ProRule" id="PRU00284"/>
    </source>
</evidence>
<dbReference type="Proteomes" id="UP000604737">
    <property type="component" value="Unassembled WGS sequence"/>
</dbReference>
<gene>
    <name evidence="6" type="ORF">GCM10007350_32250</name>
</gene>
<feature type="domain" description="Methyl-accepting transducer" evidence="5">
    <location>
        <begin position="220"/>
        <end position="456"/>
    </location>
</feature>
<dbReference type="SUPFAM" id="SSF58104">
    <property type="entry name" value="Methyl-accepting chemotaxis protein (MCP) signaling domain"/>
    <property type="match status" value="1"/>
</dbReference>
<keyword evidence="7" id="KW-1185">Reference proteome</keyword>
<feature type="transmembrane region" description="Helical" evidence="4">
    <location>
        <begin position="109"/>
        <end position="125"/>
    </location>
</feature>
<dbReference type="PANTHER" id="PTHR32089:SF112">
    <property type="entry name" value="LYSOZYME-LIKE PROTEIN-RELATED"/>
    <property type="match status" value="1"/>
</dbReference>
<dbReference type="SMART" id="SM00283">
    <property type="entry name" value="MA"/>
    <property type="match status" value="1"/>
</dbReference>
<dbReference type="PANTHER" id="PTHR32089">
    <property type="entry name" value="METHYL-ACCEPTING CHEMOTAXIS PROTEIN MCPB"/>
    <property type="match status" value="1"/>
</dbReference>
<feature type="transmembrane region" description="Helical" evidence="4">
    <location>
        <begin position="86"/>
        <end position="103"/>
    </location>
</feature>
<dbReference type="EMBL" id="BMYO01000009">
    <property type="protein sequence ID" value="GHD67893.1"/>
    <property type="molecule type" value="Genomic_DNA"/>
</dbReference>
<keyword evidence="3" id="KW-0175">Coiled coil</keyword>
<feature type="transmembrane region" description="Helical" evidence="4">
    <location>
        <begin position="55"/>
        <end position="74"/>
    </location>
</feature>
<name>A0ABQ3H327_9NEIS</name>
<feature type="coiled-coil region" evidence="3">
    <location>
        <begin position="403"/>
        <end position="430"/>
    </location>
</feature>
<feature type="transmembrane region" description="Helical" evidence="4">
    <location>
        <begin position="30"/>
        <end position="49"/>
    </location>
</feature>
<sequence length="492" mass="50529">MGAWFGRLFEWFIPDTLRQTALAWSRARNVAGMAVLAALIVPVFSIHYFRIGHPAMGAGILTAGALMCGVALLMKLGAPLALVREAVIAVFFGMVAWMCWVNGGIESSSVPWFLLVPVAATFVGGRVTGLAWSAATLAGVAVFATAHAQGWTLPASPLPASLHAGLQARSLLGLTVVLAAIAWLFESTKAQSLAQIEAARQDTEQGRTALAMMLGEATQAVDAASRESAAISGRSQAIHATMVHQAGRGTQMAGVVADVARLAGDAATHSQTAAHEAGAAGAQAQAGSTAVGDALARLNDAADVVARSAQAIETLGARSGEISQIIAVIRDIADQTNLLALNAAIEAARAGESGRGFAVVADEVRKLAERTGGATLDIGRQIAAIITITDDAVAAMRTGTQRLDESRARAVDAEREMKALRHRAAALAALTGDVARVQTAQAERVGGLADDLGALRTDLETGRDASAAIAGAVDTLDAAVQRLNATLHRAAG</sequence>
<evidence type="ECO:0000259" key="5">
    <source>
        <dbReference type="PROSITE" id="PS50111"/>
    </source>
</evidence>